<dbReference type="InterPro" id="IPR003787">
    <property type="entry name" value="Sulphur_relay_DsrE/F-like"/>
</dbReference>
<dbReference type="EMBL" id="JAYDYW010000020">
    <property type="protein sequence ID" value="MEE1676303.1"/>
    <property type="molecule type" value="Genomic_DNA"/>
</dbReference>
<evidence type="ECO:0000313" key="6">
    <source>
        <dbReference type="Proteomes" id="UP001310248"/>
    </source>
</evidence>
<evidence type="ECO:0000256" key="3">
    <source>
        <dbReference type="ARBA" id="ARBA00022490"/>
    </source>
</evidence>
<keyword evidence="4 5" id="KW-0808">Transferase</keyword>
<dbReference type="NCBIfam" id="NF001237">
    <property type="entry name" value="PRK00207.1"/>
    <property type="match status" value="1"/>
</dbReference>
<evidence type="ECO:0000313" key="5">
    <source>
        <dbReference type="EMBL" id="MEE1676303.1"/>
    </source>
</evidence>
<accession>A0ABU7GA72</accession>
<dbReference type="GO" id="GO:0016740">
    <property type="term" value="F:transferase activity"/>
    <property type="evidence" value="ECO:0007669"/>
    <property type="project" value="UniProtKB-KW"/>
</dbReference>
<dbReference type="RefSeq" id="WP_163135247.1">
    <property type="nucleotide sequence ID" value="NZ_JAYDYW010000020.1"/>
</dbReference>
<organism evidence="5 6">
    <name type="scientific">Agarivorans aestuarii</name>
    <dbReference type="NCBI Taxonomy" id="1563703"/>
    <lineage>
        <taxon>Bacteria</taxon>
        <taxon>Pseudomonadati</taxon>
        <taxon>Pseudomonadota</taxon>
        <taxon>Gammaproteobacteria</taxon>
        <taxon>Alteromonadales</taxon>
        <taxon>Alteromonadaceae</taxon>
        <taxon>Agarivorans</taxon>
    </lineage>
</organism>
<comment type="similarity">
    <text evidence="2">Belongs to the DsrE/TusD family.</text>
</comment>
<sequence length="129" mass="13731">MSLTYTLVVTSPLYGKQGSASALNFAQALLNAGHQLKTVFFYLDGVSNGLSTSLPASDELNIHQQWLDLKAASTCSLLVCSAAAYRRGVIGEDEAAANQLLANMDSQFEMSGLAEMATAMLTSDRVVHL</sequence>
<dbReference type="EC" id="2.8.1.-" evidence="5"/>
<keyword evidence="3" id="KW-0963">Cytoplasm</keyword>
<comment type="subcellular location">
    <subcellularLocation>
        <location evidence="1">Cytoplasm</location>
    </subcellularLocation>
</comment>
<dbReference type="PANTHER" id="PTHR34874">
    <property type="entry name" value="PROTEIN YCHN"/>
    <property type="match status" value="1"/>
</dbReference>
<evidence type="ECO:0000256" key="1">
    <source>
        <dbReference type="ARBA" id="ARBA00004496"/>
    </source>
</evidence>
<gene>
    <name evidence="5" type="primary">tusD</name>
    <name evidence="5" type="ORF">SNR37_001912</name>
</gene>
<keyword evidence="6" id="KW-1185">Reference proteome</keyword>
<evidence type="ECO:0000256" key="2">
    <source>
        <dbReference type="ARBA" id="ARBA00007067"/>
    </source>
</evidence>
<dbReference type="Gene3D" id="3.40.1260.10">
    <property type="entry name" value="DsrEFH-like"/>
    <property type="match status" value="1"/>
</dbReference>
<dbReference type="PANTHER" id="PTHR34874:SF3">
    <property type="entry name" value="SULFURTRANSFERASE TUSD"/>
    <property type="match status" value="1"/>
</dbReference>
<dbReference type="InterPro" id="IPR027396">
    <property type="entry name" value="DsrEFH-like"/>
</dbReference>
<reference evidence="6" key="1">
    <citation type="submission" date="2023-07" db="EMBL/GenBank/DDBJ databases">
        <title>Draft genome sequence of Agarivorans aestuarii strain ZMCS4, a CAZymes producing bacteria isolated from the marine brown algae Clodostephus spongiosus.</title>
        <authorList>
            <person name="Lorente B."/>
            <person name="Cabral C."/>
            <person name="Frias J."/>
            <person name="Faria J."/>
            <person name="Toubarro D."/>
        </authorList>
    </citation>
    <scope>NUCLEOTIDE SEQUENCE [LARGE SCALE GENOMIC DNA]</scope>
    <source>
        <strain evidence="6">ZMCS4</strain>
    </source>
</reference>
<dbReference type="Pfam" id="PF02635">
    <property type="entry name" value="DsrE"/>
    <property type="match status" value="1"/>
</dbReference>
<evidence type="ECO:0000256" key="4">
    <source>
        <dbReference type="ARBA" id="ARBA00022679"/>
    </source>
</evidence>
<name>A0ABU7GA72_9ALTE</name>
<protein>
    <submittedName>
        <fullName evidence="5">Sulfurtransferase complex subunit TusD</fullName>
        <ecNumber evidence="5">2.8.1.-</ecNumber>
    </submittedName>
</protein>
<dbReference type="NCBIfam" id="TIGR03012">
    <property type="entry name" value="sulf_tusD_dsrE"/>
    <property type="match status" value="1"/>
</dbReference>
<proteinExistence type="inferred from homology"/>
<dbReference type="Proteomes" id="UP001310248">
    <property type="component" value="Unassembled WGS sequence"/>
</dbReference>
<comment type="caution">
    <text evidence="5">The sequence shown here is derived from an EMBL/GenBank/DDBJ whole genome shotgun (WGS) entry which is preliminary data.</text>
</comment>
<dbReference type="InterPro" id="IPR017463">
    <property type="entry name" value="Sulphur_relay_TusD/DsrE"/>
</dbReference>
<dbReference type="SUPFAM" id="SSF75169">
    <property type="entry name" value="DsrEFH-like"/>
    <property type="match status" value="1"/>
</dbReference>